<evidence type="ECO:0000256" key="1">
    <source>
        <dbReference type="ARBA" id="ARBA00023015"/>
    </source>
</evidence>
<dbReference type="OrthoDB" id="7584044at2"/>
<organism evidence="6 7">
    <name type="scientific">Loktanella atrilutea</name>
    <dbReference type="NCBI Taxonomy" id="366533"/>
    <lineage>
        <taxon>Bacteria</taxon>
        <taxon>Pseudomonadati</taxon>
        <taxon>Pseudomonadota</taxon>
        <taxon>Alphaproteobacteria</taxon>
        <taxon>Rhodobacterales</taxon>
        <taxon>Roseobacteraceae</taxon>
        <taxon>Loktanella</taxon>
    </lineage>
</organism>
<dbReference type="Gene3D" id="1.10.10.10">
    <property type="entry name" value="Winged helix-like DNA-binding domain superfamily/Winged helix DNA-binding domain"/>
    <property type="match status" value="1"/>
</dbReference>
<name>A0A1M5FVS8_LOKAT</name>
<evidence type="ECO:0000313" key="6">
    <source>
        <dbReference type="EMBL" id="SHF95311.1"/>
    </source>
</evidence>
<accession>A0A1M5FVS8</accession>
<protein>
    <submittedName>
        <fullName evidence="6">cAMP-binding domain of CRP or a regulatory subunit of cAMP-dependent protein kinases</fullName>
    </submittedName>
</protein>
<dbReference type="EMBL" id="FQUE01000026">
    <property type="protein sequence ID" value="SHF95311.1"/>
    <property type="molecule type" value="Genomic_DNA"/>
</dbReference>
<dbReference type="SUPFAM" id="SSF46785">
    <property type="entry name" value="Winged helix' DNA-binding domain"/>
    <property type="match status" value="1"/>
</dbReference>
<feature type="domain" description="Cyclic nucleotide-binding" evidence="4">
    <location>
        <begin position="15"/>
        <end position="90"/>
    </location>
</feature>
<dbReference type="PANTHER" id="PTHR24567">
    <property type="entry name" value="CRP FAMILY TRANSCRIPTIONAL REGULATORY PROTEIN"/>
    <property type="match status" value="1"/>
</dbReference>
<dbReference type="PANTHER" id="PTHR24567:SF26">
    <property type="entry name" value="REGULATORY PROTEIN YEIL"/>
    <property type="match status" value="1"/>
</dbReference>
<proteinExistence type="predicted"/>
<dbReference type="InterPro" id="IPR036388">
    <property type="entry name" value="WH-like_DNA-bd_sf"/>
</dbReference>
<evidence type="ECO:0000313" key="7">
    <source>
        <dbReference type="Proteomes" id="UP000183987"/>
    </source>
</evidence>
<dbReference type="STRING" id="366533.SAMN05444339_1266"/>
<evidence type="ECO:0000256" key="3">
    <source>
        <dbReference type="ARBA" id="ARBA00023163"/>
    </source>
</evidence>
<keyword evidence="1" id="KW-0805">Transcription regulation</keyword>
<dbReference type="InterPro" id="IPR012318">
    <property type="entry name" value="HTH_CRP"/>
</dbReference>
<dbReference type="Pfam" id="PF13545">
    <property type="entry name" value="HTH_Crp_2"/>
    <property type="match status" value="1"/>
</dbReference>
<dbReference type="SUPFAM" id="SSF51206">
    <property type="entry name" value="cAMP-binding domain-like"/>
    <property type="match status" value="1"/>
</dbReference>
<dbReference type="RefSeq" id="WP_072858997.1">
    <property type="nucleotide sequence ID" value="NZ_FQUE01000026.1"/>
</dbReference>
<dbReference type="InterPro" id="IPR050397">
    <property type="entry name" value="Env_Response_Regulators"/>
</dbReference>
<keyword evidence="2" id="KW-0238">DNA-binding</keyword>
<dbReference type="GO" id="GO:0003700">
    <property type="term" value="F:DNA-binding transcription factor activity"/>
    <property type="evidence" value="ECO:0007669"/>
    <property type="project" value="TreeGrafter"/>
</dbReference>
<evidence type="ECO:0000256" key="2">
    <source>
        <dbReference type="ARBA" id="ARBA00023125"/>
    </source>
</evidence>
<evidence type="ECO:0000259" key="5">
    <source>
        <dbReference type="PROSITE" id="PS51063"/>
    </source>
</evidence>
<dbReference type="PROSITE" id="PS51063">
    <property type="entry name" value="HTH_CRP_2"/>
    <property type="match status" value="1"/>
</dbReference>
<dbReference type="Pfam" id="PF00027">
    <property type="entry name" value="cNMP_binding"/>
    <property type="match status" value="1"/>
</dbReference>
<evidence type="ECO:0000259" key="4">
    <source>
        <dbReference type="PROSITE" id="PS50042"/>
    </source>
</evidence>
<feature type="domain" description="HTH crp-type" evidence="5">
    <location>
        <begin position="149"/>
        <end position="223"/>
    </location>
</feature>
<dbReference type="GO" id="GO:0016301">
    <property type="term" value="F:kinase activity"/>
    <property type="evidence" value="ECO:0007669"/>
    <property type="project" value="UniProtKB-KW"/>
</dbReference>
<dbReference type="InterPro" id="IPR014710">
    <property type="entry name" value="RmlC-like_jellyroll"/>
</dbReference>
<gene>
    <name evidence="6" type="ORF">SAMN05444339_1266</name>
</gene>
<keyword evidence="6" id="KW-0418">Kinase</keyword>
<dbReference type="Proteomes" id="UP000183987">
    <property type="component" value="Unassembled WGS sequence"/>
</dbReference>
<reference evidence="7" key="1">
    <citation type="submission" date="2016-11" db="EMBL/GenBank/DDBJ databases">
        <authorList>
            <person name="Varghese N."/>
            <person name="Submissions S."/>
        </authorList>
    </citation>
    <scope>NUCLEOTIDE SEQUENCE [LARGE SCALE GENOMIC DNA]</scope>
    <source>
        <strain evidence="7">DSM 29326</strain>
    </source>
</reference>
<keyword evidence="7" id="KW-1185">Reference proteome</keyword>
<dbReference type="SMART" id="SM00100">
    <property type="entry name" value="cNMP"/>
    <property type="match status" value="1"/>
</dbReference>
<dbReference type="GO" id="GO:0003677">
    <property type="term" value="F:DNA binding"/>
    <property type="evidence" value="ECO:0007669"/>
    <property type="project" value="UniProtKB-KW"/>
</dbReference>
<dbReference type="InterPro" id="IPR000595">
    <property type="entry name" value="cNMP-bd_dom"/>
</dbReference>
<dbReference type="InterPro" id="IPR036390">
    <property type="entry name" value="WH_DNA-bd_sf"/>
</dbReference>
<keyword evidence="6" id="KW-0808">Transferase</keyword>
<dbReference type="Gene3D" id="2.60.120.10">
    <property type="entry name" value="Jelly Rolls"/>
    <property type="match status" value="1"/>
</dbReference>
<sequence length="244" mass="26901">MHATEISPLTKKLAAFVALSDGDLAVLARLHQKRRSFGAGREMVHEGETEQSAYILAKGWVCSYKLQPDGTRQIIDFQIPGDFLGLRSVLLRTSDHSFEPIVDILAAEVPKKDLLEAFTNTPRLATAILWVASRDEAMVVEHLVRLGSRDASKRMAHFLLELGARLTLVGLGSKSGYACPLRQYHLADALGLSSVHVNRVLRDLREAGLVSFRDGQVKFLDYAGLVKLAGFYTAYLDETGPLLL</sequence>
<dbReference type="CDD" id="cd00038">
    <property type="entry name" value="CAP_ED"/>
    <property type="match status" value="1"/>
</dbReference>
<dbReference type="InterPro" id="IPR018490">
    <property type="entry name" value="cNMP-bd_dom_sf"/>
</dbReference>
<keyword evidence="3" id="KW-0804">Transcription</keyword>
<dbReference type="GO" id="GO:0005829">
    <property type="term" value="C:cytosol"/>
    <property type="evidence" value="ECO:0007669"/>
    <property type="project" value="TreeGrafter"/>
</dbReference>
<dbReference type="PROSITE" id="PS50042">
    <property type="entry name" value="CNMP_BINDING_3"/>
    <property type="match status" value="1"/>
</dbReference>
<dbReference type="AlphaFoldDB" id="A0A1M5FVS8"/>